<keyword evidence="3 7" id="KW-0694">RNA-binding</keyword>
<dbReference type="Gene3D" id="1.10.1050.10">
    <property type="entry name" value="Ribosomal Protein S4 Delta 41, Chain A, domain 1"/>
    <property type="match status" value="1"/>
</dbReference>
<dbReference type="PANTHER" id="PTHR11831">
    <property type="entry name" value="30S 40S RIBOSOMAL PROTEIN"/>
    <property type="match status" value="1"/>
</dbReference>
<evidence type="ECO:0000256" key="4">
    <source>
        <dbReference type="ARBA" id="ARBA00022980"/>
    </source>
</evidence>
<evidence type="ECO:0000313" key="12">
    <source>
        <dbReference type="Proteomes" id="UP000199411"/>
    </source>
</evidence>
<dbReference type="GO" id="GO:0003735">
    <property type="term" value="F:structural constituent of ribosome"/>
    <property type="evidence" value="ECO:0007669"/>
    <property type="project" value="InterPro"/>
</dbReference>
<organism evidence="11 12">
    <name type="scientific">Desulfurella multipotens</name>
    <dbReference type="NCBI Taxonomy" id="79269"/>
    <lineage>
        <taxon>Bacteria</taxon>
        <taxon>Pseudomonadati</taxon>
        <taxon>Campylobacterota</taxon>
        <taxon>Desulfurellia</taxon>
        <taxon>Desulfurellales</taxon>
        <taxon>Desulfurellaceae</taxon>
        <taxon>Desulfurella</taxon>
    </lineage>
</organism>
<comment type="function">
    <text evidence="7">With S5 and S12 plays an important role in translational accuracy.</text>
</comment>
<dbReference type="HAMAP" id="MF_01306_B">
    <property type="entry name" value="Ribosomal_uS4_B"/>
    <property type="match status" value="1"/>
</dbReference>
<keyword evidence="5 7" id="KW-0687">Ribonucleoprotein</keyword>
<feature type="domain" description="RNA-binding S4" evidence="9">
    <location>
        <begin position="98"/>
        <end position="162"/>
    </location>
</feature>
<comment type="function">
    <text evidence="7">One of the primary rRNA binding proteins, it binds directly to 16S rRNA where it nucleates assembly of the body of the 30S subunit.</text>
</comment>
<sequence length="208" mass="23810">MAVYHGPSCRKCRALGLKLFLKGERCVTQKCAFERAPYPPGKDKTSRRKLKSYTEHLLEKQKAKAYYGVLERQFRRYFKNAKQMPGQTGENLVKILECRLDNIVYKAGFASSRKQARQLISHGNILLNGRKVTIPSLIVSKNDIISIKEKLKSSQELKEKIDYAYKSGIAPWLSLDPNNMSVKVLDIPSIEDIRVPFKADTIVELYSR</sequence>
<dbReference type="Pfam" id="PF00163">
    <property type="entry name" value="Ribosomal_S4"/>
    <property type="match status" value="1"/>
</dbReference>
<dbReference type="InterPro" id="IPR005709">
    <property type="entry name" value="Ribosomal_uS4_bac-type"/>
</dbReference>
<dbReference type="InterPro" id="IPR022801">
    <property type="entry name" value="Ribosomal_uS4"/>
</dbReference>
<dbReference type="CDD" id="cd00165">
    <property type="entry name" value="S4"/>
    <property type="match status" value="1"/>
</dbReference>
<dbReference type="Gene3D" id="3.10.290.10">
    <property type="entry name" value="RNA-binding S4 domain"/>
    <property type="match status" value="1"/>
</dbReference>
<evidence type="ECO:0000256" key="8">
    <source>
        <dbReference type="RuleBase" id="RU003699"/>
    </source>
</evidence>
<dbReference type="OrthoDB" id="9803672at2"/>
<dbReference type="GO" id="GO:0042274">
    <property type="term" value="P:ribosomal small subunit biogenesis"/>
    <property type="evidence" value="ECO:0007669"/>
    <property type="project" value="TreeGrafter"/>
</dbReference>
<evidence type="ECO:0000256" key="2">
    <source>
        <dbReference type="ARBA" id="ARBA00022730"/>
    </source>
</evidence>
<dbReference type="InterPro" id="IPR018079">
    <property type="entry name" value="Ribosomal_uS4_CS"/>
</dbReference>
<dbReference type="SMART" id="SM00363">
    <property type="entry name" value="S4"/>
    <property type="match status" value="1"/>
</dbReference>
<evidence type="ECO:0000313" key="11">
    <source>
        <dbReference type="EMBL" id="SDC30957.1"/>
    </source>
</evidence>
<name>A0A1G6KJ50_9BACT</name>
<dbReference type="PANTHER" id="PTHR11831:SF4">
    <property type="entry name" value="SMALL RIBOSOMAL SUBUNIT PROTEIN US4M"/>
    <property type="match status" value="1"/>
</dbReference>
<dbReference type="InterPro" id="IPR001912">
    <property type="entry name" value="Ribosomal_uS4_N"/>
</dbReference>
<evidence type="ECO:0000256" key="6">
    <source>
        <dbReference type="ARBA" id="ARBA00035254"/>
    </source>
</evidence>
<evidence type="ECO:0000259" key="10">
    <source>
        <dbReference type="SMART" id="SM01390"/>
    </source>
</evidence>
<evidence type="ECO:0000256" key="7">
    <source>
        <dbReference type="HAMAP-Rule" id="MF_01306"/>
    </source>
</evidence>
<evidence type="ECO:0000256" key="1">
    <source>
        <dbReference type="ARBA" id="ARBA00007465"/>
    </source>
</evidence>
<dbReference type="GO" id="GO:0015935">
    <property type="term" value="C:small ribosomal subunit"/>
    <property type="evidence" value="ECO:0007669"/>
    <property type="project" value="InterPro"/>
</dbReference>
<dbReference type="InterPro" id="IPR002942">
    <property type="entry name" value="S4_RNA-bd"/>
</dbReference>
<dbReference type="NCBIfam" id="TIGR01017">
    <property type="entry name" value="rpsD_bact"/>
    <property type="match status" value="1"/>
</dbReference>
<feature type="domain" description="Small ribosomal subunit protein uS4 N-terminal" evidence="10">
    <location>
        <begin position="3"/>
        <end position="97"/>
    </location>
</feature>
<evidence type="ECO:0000256" key="3">
    <source>
        <dbReference type="ARBA" id="ARBA00022884"/>
    </source>
</evidence>
<dbReference type="SUPFAM" id="SSF55174">
    <property type="entry name" value="Alpha-L RNA-binding motif"/>
    <property type="match status" value="1"/>
</dbReference>
<protein>
    <recommendedName>
        <fullName evidence="6 7">Small ribosomal subunit protein uS4</fullName>
    </recommendedName>
</protein>
<dbReference type="GO" id="GO:0006412">
    <property type="term" value="P:translation"/>
    <property type="evidence" value="ECO:0007669"/>
    <property type="project" value="UniProtKB-UniRule"/>
</dbReference>
<dbReference type="RefSeq" id="WP_092128072.1">
    <property type="nucleotide sequence ID" value="NZ_FMYU01000004.1"/>
</dbReference>
<dbReference type="Pfam" id="PF01479">
    <property type="entry name" value="S4"/>
    <property type="match status" value="1"/>
</dbReference>
<comment type="subunit">
    <text evidence="7">Part of the 30S ribosomal subunit. Contacts protein S5. The interaction surface between S4 and S5 is involved in control of translational fidelity.</text>
</comment>
<proteinExistence type="inferred from homology"/>
<keyword evidence="2 7" id="KW-0699">rRNA-binding</keyword>
<evidence type="ECO:0000259" key="9">
    <source>
        <dbReference type="SMART" id="SM00363"/>
    </source>
</evidence>
<dbReference type="NCBIfam" id="NF003717">
    <property type="entry name" value="PRK05327.1"/>
    <property type="match status" value="1"/>
</dbReference>
<dbReference type="AlphaFoldDB" id="A0A1G6KJ50"/>
<comment type="similarity">
    <text evidence="1 7 8">Belongs to the universal ribosomal protein uS4 family.</text>
</comment>
<dbReference type="SMART" id="SM01390">
    <property type="entry name" value="Ribosomal_S4"/>
    <property type="match status" value="1"/>
</dbReference>
<dbReference type="Proteomes" id="UP000199411">
    <property type="component" value="Unassembled WGS sequence"/>
</dbReference>
<keyword evidence="12" id="KW-1185">Reference proteome</keyword>
<reference evidence="12" key="1">
    <citation type="submission" date="2016-10" db="EMBL/GenBank/DDBJ databases">
        <authorList>
            <person name="Varghese N."/>
            <person name="Submissions S."/>
        </authorList>
    </citation>
    <scope>NUCLEOTIDE SEQUENCE [LARGE SCALE GENOMIC DNA]</scope>
    <source>
        <strain evidence="12">DSM 8415</strain>
    </source>
</reference>
<dbReference type="FunFam" id="3.10.290.10:FF:000001">
    <property type="entry name" value="30S ribosomal protein S4"/>
    <property type="match status" value="1"/>
</dbReference>
<gene>
    <name evidence="7" type="primary">rpsD</name>
    <name evidence="11" type="ORF">SAMN05660835_00609</name>
</gene>
<accession>A0A1G6KJ50</accession>
<evidence type="ECO:0000256" key="5">
    <source>
        <dbReference type="ARBA" id="ARBA00023274"/>
    </source>
</evidence>
<dbReference type="PROSITE" id="PS50889">
    <property type="entry name" value="S4"/>
    <property type="match status" value="1"/>
</dbReference>
<dbReference type="EMBL" id="FMYU01000004">
    <property type="protein sequence ID" value="SDC30957.1"/>
    <property type="molecule type" value="Genomic_DNA"/>
</dbReference>
<dbReference type="InterPro" id="IPR036986">
    <property type="entry name" value="S4_RNA-bd_sf"/>
</dbReference>
<dbReference type="PROSITE" id="PS00632">
    <property type="entry name" value="RIBOSOMAL_S4"/>
    <property type="match status" value="1"/>
</dbReference>
<keyword evidence="4 7" id="KW-0689">Ribosomal protein</keyword>
<dbReference type="GO" id="GO:0019843">
    <property type="term" value="F:rRNA binding"/>
    <property type="evidence" value="ECO:0007669"/>
    <property type="project" value="UniProtKB-UniRule"/>
</dbReference>